<evidence type="ECO:0000256" key="4">
    <source>
        <dbReference type="ARBA" id="ARBA00023163"/>
    </source>
</evidence>
<gene>
    <name evidence="8" type="ORF">KC19_9G064300</name>
</gene>
<proteinExistence type="predicted"/>
<organism evidence="8 9">
    <name type="scientific">Ceratodon purpureus</name>
    <name type="common">Fire moss</name>
    <name type="synonym">Dicranum purpureum</name>
    <dbReference type="NCBI Taxonomy" id="3225"/>
    <lineage>
        <taxon>Eukaryota</taxon>
        <taxon>Viridiplantae</taxon>
        <taxon>Streptophyta</taxon>
        <taxon>Embryophyta</taxon>
        <taxon>Bryophyta</taxon>
        <taxon>Bryophytina</taxon>
        <taxon>Bryopsida</taxon>
        <taxon>Dicranidae</taxon>
        <taxon>Pseudoditrichales</taxon>
        <taxon>Ditrichaceae</taxon>
        <taxon>Ceratodon</taxon>
    </lineage>
</organism>
<keyword evidence="4" id="KW-0804">Transcription</keyword>
<dbReference type="GO" id="GO:0005634">
    <property type="term" value="C:nucleus"/>
    <property type="evidence" value="ECO:0007669"/>
    <property type="project" value="UniProtKB-SubCell"/>
</dbReference>
<evidence type="ECO:0000256" key="2">
    <source>
        <dbReference type="ARBA" id="ARBA00023015"/>
    </source>
</evidence>
<protein>
    <recommendedName>
        <fullName evidence="7">AP2/ERF domain-containing protein</fullName>
    </recommendedName>
</protein>
<evidence type="ECO:0000256" key="1">
    <source>
        <dbReference type="ARBA" id="ARBA00004123"/>
    </source>
</evidence>
<reference evidence="8" key="1">
    <citation type="submission" date="2020-06" db="EMBL/GenBank/DDBJ databases">
        <title>WGS assembly of Ceratodon purpureus strain R40.</title>
        <authorList>
            <person name="Carey S.B."/>
            <person name="Jenkins J."/>
            <person name="Shu S."/>
            <person name="Lovell J.T."/>
            <person name="Sreedasyam A."/>
            <person name="Maumus F."/>
            <person name="Tiley G.P."/>
            <person name="Fernandez-Pozo N."/>
            <person name="Barry K."/>
            <person name="Chen C."/>
            <person name="Wang M."/>
            <person name="Lipzen A."/>
            <person name="Daum C."/>
            <person name="Saski C.A."/>
            <person name="Payton A.C."/>
            <person name="Mcbreen J.C."/>
            <person name="Conrad R.E."/>
            <person name="Kollar L.M."/>
            <person name="Olsson S."/>
            <person name="Huttunen S."/>
            <person name="Landis J.B."/>
            <person name="Wickett N.J."/>
            <person name="Johnson M.G."/>
            <person name="Rensing S.A."/>
            <person name="Grimwood J."/>
            <person name="Schmutz J."/>
            <person name="Mcdaniel S.F."/>
        </authorList>
    </citation>
    <scope>NUCLEOTIDE SEQUENCE</scope>
    <source>
        <strain evidence="8">R40</strain>
    </source>
</reference>
<dbReference type="EMBL" id="CM026430">
    <property type="protein sequence ID" value="KAG0561429.1"/>
    <property type="molecule type" value="Genomic_DNA"/>
</dbReference>
<evidence type="ECO:0000256" key="5">
    <source>
        <dbReference type="ARBA" id="ARBA00023242"/>
    </source>
</evidence>
<dbReference type="GO" id="GO:0003700">
    <property type="term" value="F:DNA-binding transcription factor activity"/>
    <property type="evidence" value="ECO:0007669"/>
    <property type="project" value="InterPro"/>
</dbReference>
<feature type="domain" description="AP2/ERF" evidence="7">
    <location>
        <begin position="300"/>
        <end position="366"/>
    </location>
</feature>
<keyword evidence="2" id="KW-0805">Transcription regulation</keyword>
<evidence type="ECO:0000313" key="8">
    <source>
        <dbReference type="EMBL" id="KAG0561429.1"/>
    </source>
</evidence>
<feature type="region of interest" description="Disordered" evidence="6">
    <location>
        <begin position="39"/>
        <end position="58"/>
    </location>
</feature>
<comment type="subcellular location">
    <subcellularLocation>
        <location evidence="1">Nucleus</location>
    </subcellularLocation>
</comment>
<dbReference type="InterPro" id="IPR001471">
    <property type="entry name" value="AP2/ERF_dom"/>
</dbReference>
<evidence type="ECO:0000313" key="9">
    <source>
        <dbReference type="Proteomes" id="UP000822688"/>
    </source>
</evidence>
<evidence type="ECO:0000256" key="3">
    <source>
        <dbReference type="ARBA" id="ARBA00023125"/>
    </source>
</evidence>
<keyword evidence="3" id="KW-0238">DNA-binding</keyword>
<evidence type="ECO:0000256" key="6">
    <source>
        <dbReference type="SAM" id="MobiDB-lite"/>
    </source>
</evidence>
<evidence type="ECO:0000259" key="7">
    <source>
        <dbReference type="PROSITE" id="PS51032"/>
    </source>
</evidence>
<keyword evidence="5" id="KW-0539">Nucleus</keyword>
<accession>A0A8T0GST6</accession>
<dbReference type="GO" id="GO:0003677">
    <property type="term" value="F:DNA binding"/>
    <property type="evidence" value="ECO:0007669"/>
    <property type="project" value="UniProtKB-KW"/>
</dbReference>
<dbReference type="PROSITE" id="PS51032">
    <property type="entry name" value="AP2_ERF"/>
    <property type="match status" value="1"/>
</dbReference>
<dbReference type="Proteomes" id="UP000822688">
    <property type="component" value="Chromosome 9"/>
</dbReference>
<keyword evidence="9" id="KW-1185">Reference proteome</keyword>
<name>A0A8T0GST6_CERPU</name>
<dbReference type="AlphaFoldDB" id="A0A8T0GST6"/>
<feature type="region of interest" description="Disordered" evidence="6">
    <location>
        <begin position="418"/>
        <end position="441"/>
    </location>
</feature>
<sequence>MFMDLSWLKGLAPRRTIRKFSQDWFDPMDWGSTLDNLQERERQRERENREREREERERRERERVVREREIAELKLGAELPNGVAKLELPFRLQVLDILTLQTFDVDWEVHDNNLQNVSSLSVGDNEQFFQVFNDHLSIATARRWDNKVVSKLYKLIKKAVKKAAKNRKLREALGEALAKVMSKSGTTVNINEQLQYLESLLALFPKSVCSELEQVFGAMLVSALVLLYCVSQYLMGYADRGRSKTYSSGSLDFRDIYVSIVLFQGAYVWIKFRQAARFGCNLKRKSCETPDVAVRDDEPGVKGVYRRPGTKKYEPRLKPPREKLDSGPVILNHLSLGQYDTSGEAEIVYQVAAFYYGKGEARVALEDGSFFSIPPMSEEAKCLTGMDKARWVTCKAKEIFKILKMGKLRPLNLLRTAETGARSGPDGSDAGSDPSQSAIGDISPLPALRKSAVENSESALIASVELALAQGGSGSEQIADCVPDGSMNYEPTPAVEHISGVNCSREQYIVMGRENDTALESDDHGETLGLGSELPALSDYKDMIMFQDSTNVSSPQQIRNLGLHRQTGVDYDRTDSQSAEGSSICEPVVALEHFSGEQCDALESDDQAQIYELTEGMLQGFEVQKSAKLDSLQRCDNLGAVQENIVTNRGSTDIIIFKERDPGPVFGQVSRPEDSAIIKDLQRQLREANLKILVLEQENQHCKVALQQVGNISQAAMTSHGRKDVSPIGTVCVCKSLAVCNKCCRRDS</sequence>
<comment type="caution">
    <text evidence="8">The sequence shown here is derived from an EMBL/GenBank/DDBJ whole genome shotgun (WGS) entry which is preliminary data.</text>
</comment>